<sequence>MKKAIFSLLFAASLSLSAQNYSVPAASPRQSVTQQLSVSNISVDYGRPAVKGREVFGKLVPFNEVWRAGANACTRITFGQDFMFGGKMIKAGTYGLFITPTATEWTVILNTDSTQWGAYTFDAKKNVLEVKVSVQKSAMKQEWFKIELDDLTESSVNLTFSWDMTKASVPIMVAHPAEITKIISQLTEINKVKGDIGKMK</sequence>
<keyword evidence="1" id="KW-0732">Signal</keyword>
<keyword evidence="3" id="KW-1185">Reference proteome</keyword>
<dbReference type="InterPro" id="IPR021314">
    <property type="entry name" value="DUF2911"/>
</dbReference>
<reference evidence="2 3" key="1">
    <citation type="submission" date="2016-10" db="EMBL/GenBank/DDBJ databases">
        <authorList>
            <person name="de Groot N.N."/>
        </authorList>
    </citation>
    <scope>NUCLEOTIDE SEQUENCE [LARGE SCALE GENOMIC DNA]</scope>
    <source>
        <strain evidence="2 3">DSM 26000</strain>
    </source>
</reference>
<dbReference type="EMBL" id="FOQT01000001">
    <property type="protein sequence ID" value="SFH85733.1"/>
    <property type="molecule type" value="Genomic_DNA"/>
</dbReference>
<feature type="signal peptide" evidence="1">
    <location>
        <begin position="1"/>
        <end position="18"/>
    </location>
</feature>
<feature type="chain" id="PRO_5011606730" description="DUF2911 domain-containing protein" evidence="1">
    <location>
        <begin position="19"/>
        <end position="200"/>
    </location>
</feature>
<evidence type="ECO:0000313" key="2">
    <source>
        <dbReference type="EMBL" id="SFH85733.1"/>
    </source>
</evidence>
<protein>
    <recommendedName>
        <fullName evidence="4">DUF2911 domain-containing protein</fullName>
    </recommendedName>
</protein>
<dbReference type="RefSeq" id="WP_090078523.1">
    <property type="nucleotide sequence ID" value="NZ_FOQT01000001.1"/>
</dbReference>
<dbReference type="Proteomes" id="UP000198931">
    <property type="component" value="Unassembled WGS sequence"/>
</dbReference>
<name>A0A1I3DGG1_9FLAO</name>
<evidence type="ECO:0000313" key="3">
    <source>
        <dbReference type="Proteomes" id="UP000198931"/>
    </source>
</evidence>
<accession>A0A1I3DGG1</accession>
<dbReference type="OrthoDB" id="187854at2"/>
<evidence type="ECO:0000256" key="1">
    <source>
        <dbReference type="SAM" id="SignalP"/>
    </source>
</evidence>
<dbReference type="Pfam" id="PF11138">
    <property type="entry name" value="DUF2911"/>
    <property type="match status" value="1"/>
</dbReference>
<dbReference type="STRING" id="1125876.SAMN05443292_0444"/>
<gene>
    <name evidence="2" type="ORF">SAMN05443292_0444</name>
</gene>
<dbReference type="AlphaFoldDB" id="A0A1I3DGG1"/>
<evidence type="ECO:0008006" key="4">
    <source>
        <dbReference type="Google" id="ProtNLM"/>
    </source>
</evidence>
<organism evidence="2 3">
    <name type="scientific">Halpernia frigidisoli</name>
    <dbReference type="NCBI Taxonomy" id="1125876"/>
    <lineage>
        <taxon>Bacteria</taxon>
        <taxon>Pseudomonadati</taxon>
        <taxon>Bacteroidota</taxon>
        <taxon>Flavobacteriia</taxon>
        <taxon>Flavobacteriales</taxon>
        <taxon>Weeksellaceae</taxon>
        <taxon>Chryseobacterium group</taxon>
        <taxon>Halpernia</taxon>
    </lineage>
</organism>
<proteinExistence type="predicted"/>